<dbReference type="PANTHER" id="PTHR24416:SF564">
    <property type="entry name" value="MACROPHAGE-STIMULATING PROTEIN RECEPTOR"/>
    <property type="match status" value="1"/>
</dbReference>
<dbReference type="InterPro" id="IPR020635">
    <property type="entry name" value="Tyr_kinase_cat_dom"/>
</dbReference>
<dbReference type="PANTHER" id="PTHR24416">
    <property type="entry name" value="TYROSINE-PROTEIN KINASE RECEPTOR"/>
    <property type="match status" value="1"/>
</dbReference>
<dbReference type="InterPro" id="IPR001245">
    <property type="entry name" value="Ser-Thr/Tyr_kinase_cat_dom"/>
</dbReference>
<keyword evidence="3" id="KW-1185">Reference proteome</keyword>
<name>A0ABR1EQ74_NECAM</name>
<dbReference type="Gene3D" id="1.10.510.10">
    <property type="entry name" value="Transferase(Phosphotransferase) domain 1"/>
    <property type="match status" value="1"/>
</dbReference>
<dbReference type="SUPFAM" id="SSF56112">
    <property type="entry name" value="Protein kinase-like (PK-like)"/>
    <property type="match status" value="1"/>
</dbReference>
<evidence type="ECO:0000313" key="3">
    <source>
        <dbReference type="Proteomes" id="UP001303046"/>
    </source>
</evidence>
<accession>A0ABR1EQ74</accession>
<reference evidence="2 3" key="1">
    <citation type="submission" date="2023-08" db="EMBL/GenBank/DDBJ databases">
        <title>A Necator americanus chromosomal reference genome.</title>
        <authorList>
            <person name="Ilik V."/>
            <person name="Petrzelkova K.J."/>
            <person name="Pardy F."/>
            <person name="Fuh T."/>
            <person name="Niatou-Singa F.S."/>
            <person name="Gouil Q."/>
            <person name="Baker L."/>
            <person name="Ritchie M.E."/>
            <person name="Jex A.R."/>
            <person name="Gazzola D."/>
            <person name="Li H."/>
            <person name="Toshio Fujiwara R."/>
            <person name="Zhan B."/>
            <person name="Aroian R.V."/>
            <person name="Pafco B."/>
            <person name="Schwarz E.M."/>
        </authorList>
    </citation>
    <scope>NUCLEOTIDE SEQUENCE [LARGE SCALE GENOMIC DNA]</scope>
    <source>
        <strain evidence="2 3">Aroian</strain>
        <tissue evidence="2">Whole animal</tissue>
    </source>
</reference>
<dbReference type="EMBL" id="JAVFWL010000006">
    <property type="protein sequence ID" value="KAK6764802.1"/>
    <property type="molecule type" value="Genomic_DNA"/>
</dbReference>
<dbReference type="PROSITE" id="PS50011">
    <property type="entry name" value="PROTEIN_KINASE_DOM"/>
    <property type="match status" value="1"/>
</dbReference>
<dbReference type="InterPro" id="IPR011009">
    <property type="entry name" value="Kinase-like_dom_sf"/>
</dbReference>
<dbReference type="SMART" id="SM00219">
    <property type="entry name" value="TyrKc"/>
    <property type="match status" value="1"/>
</dbReference>
<feature type="domain" description="Protein kinase" evidence="1">
    <location>
        <begin position="1"/>
        <end position="126"/>
    </location>
</feature>
<evidence type="ECO:0000259" key="1">
    <source>
        <dbReference type="PROSITE" id="PS50011"/>
    </source>
</evidence>
<gene>
    <name evidence="2" type="primary">Necator_chrX.g25104</name>
    <name evidence="2" type="ORF">RB195_024938</name>
</gene>
<evidence type="ECO:0000313" key="2">
    <source>
        <dbReference type="EMBL" id="KAK6764802.1"/>
    </source>
</evidence>
<dbReference type="PRINTS" id="PR00109">
    <property type="entry name" value="TYRKINASE"/>
</dbReference>
<dbReference type="InterPro" id="IPR000719">
    <property type="entry name" value="Prot_kinase_dom"/>
</dbReference>
<sequence length="147" mass="16617">MSQEDSSPSGVGERHVDISTCYLPQEETAPVFFGNKLGSGFSRFTFQNDVWAYGVVLWELTTRGLTPYDGKKGIEIIEYLQSDKRLPLPEYCPVQLYNDIMLPCWHAVPQSRPSFATLLVSLNDLVSSMEKTQSQQLAGNYEQLFLN</sequence>
<proteinExistence type="predicted"/>
<dbReference type="Proteomes" id="UP001303046">
    <property type="component" value="Unassembled WGS sequence"/>
</dbReference>
<dbReference type="InterPro" id="IPR050122">
    <property type="entry name" value="RTK"/>
</dbReference>
<comment type="caution">
    <text evidence="2">The sequence shown here is derived from an EMBL/GenBank/DDBJ whole genome shotgun (WGS) entry which is preliminary data.</text>
</comment>
<protein>
    <recommendedName>
        <fullName evidence="1">Protein kinase domain-containing protein</fullName>
    </recommendedName>
</protein>
<dbReference type="Pfam" id="PF07714">
    <property type="entry name" value="PK_Tyr_Ser-Thr"/>
    <property type="match status" value="1"/>
</dbReference>
<organism evidence="2 3">
    <name type="scientific">Necator americanus</name>
    <name type="common">Human hookworm</name>
    <dbReference type="NCBI Taxonomy" id="51031"/>
    <lineage>
        <taxon>Eukaryota</taxon>
        <taxon>Metazoa</taxon>
        <taxon>Ecdysozoa</taxon>
        <taxon>Nematoda</taxon>
        <taxon>Chromadorea</taxon>
        <taxon>Rhabditida</taxon>
        <taxon>Rhabditina</taxon>
        <taxon>Rhabditomorpha</taxon>
        <taxon>Strongyloidea</taxon>
        <taxon>Ancylostomatidae</taxon>
        <taxon>Bunostominae</taxon>
        <taxon>Necator</taxon>
    </lineage>
</organism>